<dbReference type="Gene3D" id="3.30.420.40">
    <property type="match status" value="2"/>
</dbReference>
<evidence type="ECO:0000256" key="1">
    <source>
        <dbReference type="ARBA" id="ARBA00022679"/>
    </source>
</evidence>
<evidence type="ECO:0000256" key="6">
    <source>
        <dbReference type="ARBA" id="ARBA00023277"/>
    </source>
</evidence>
<evidence type="ECO:0000313" key="11">
    <source>
        <dbReference type="Proteomes" id="UP000092596"/>
    </source>
</evidence>
<protein>
    <submittedName>
        <fullName evidence="10">L-ribulokinase</fullName>
    </submittedName>
</protein>
<keyword evidence="4" id="KW-0067">ATP-binding</keyword>
<evidence type="ECO:0000256" key="5">
    <source>
        <dbReference type="ARBA" id="ARBA00022935"/>
    </source>
</evidence>
<dbReference type="Pfam" id="PF00370">
    <property type="entry name" value="FGGY_N"/>
    <property type="match status" value="1"/>
</dbReference>
<name>A0A1B0ZF68_9MICO</name>
<dbReference type="GO" id="GO:0019150">
    <property type="term" value="F:D-ribulokinase activity"/>
    <property type="evidence" value="ECO:0007669"/>
    <property type="project" value="TreeGrafter"/>
</dbReference>
<dbReference type="PROSITE" id="PS00445">
    <property type="entry name" value="FGGY_KINASES_2"/>
    <property type="match status" value="1"/>
</dbReference>
<keyword evidence="1 7" id="KW-0808">Transferase</keyword>
<dbReference type="Pfam" id="PF02782">
    <property type="entry name" value="FGGY_C"/>
    <property type="match status" value="1"/>
</dbReference>
<evidence type="ECO:0000256" key="2">
    <source>
        <dbReference type="ARBA" id="ARBA00022741"/>
    </source>
</evidence>
<dbReference type="GO" id="GO:0005737">
    <property type="term" value="C:cytoplasm"/>
    <property type="evidence" value="ECO:0007669"/>
    <property type="project" value="TreeGrafter"/>
</dbReference>
<dbReference type="STRING" id="1630135.DAD186_00220"/>
<proteinExistence type="inferred from homology"/>
<feature type="domain" description="Carbohydrate kinase FGGY N-terminal" evidence="8">
    <location>
        <begin position="7"/>
        <end position="282"/>
    </location>
</feature>
<organism evidence="10 11">
    <name type="scientific">Dermabacter vaginalis</name>
    <dbReference type="NCBI Taxonomy" id="1630135"/>
    <lineage>
        <taxon>Bacteria</taxon>
        <taxon>Bacillati</taxon>
        <taxon>Actinomycetota</taxon>
        <taxon>Actinomycetes</taxon>
        <taxon>Micrococcales</taxon>
        <taxon>Dermabacteraceae</taxon>
        <taxon>Dermabacter</taxon>
    </lineage>
</organism>
<evidence type="ECO:0000259" key="9">
    <source>
        <dbReference type="Pfam" id="PF02782"/>
    </source>
</evidence>
<dbReference type="PATRIC" id="fig|1630135.4.peg.24"/>
<dbReference type="NCBIfam" id="NF003154">
    <property type="entry name" value="PRK04123.1"/>
    <property type="match status" value="1"/>
</dbReference>
<dbReference type="InterPro" id="IPR005929">
    <property type="entry name" value="Ribulokinase"/>
</dbReference>
<dbReference type="SUPFAM" id="SSF53067">
    <property type="entry name" value="Actin-like ATPase domain"/>
    <property type="match status" value="2"/>
</dbReference>
<dbReference type="GO" id="GO:0019569">
    <property type="term" value="P:L-arabinose catabolic process to D-xylulose 5-phosphate"/>
    <property type="evidence" value="ECO:0007669"/>
    <property type="project" value="InterPro"/>
</dbReference>
<feature type="domain" description="Carbohydrate kinase FGGY C-terminal" evidence="9">
    <location>
        <begin position="292"/>
        <end position="490"/>
    </location>
</feature>
<evidence type="ECO:0000256" key="7">
    <source>
        <dbReference type="RuleBase" id="RU003733"/>
    </source>
</evidence>
<dbReference type="InterPro" id="IPR000577">
    <property type="entry name" value="Carb_kinase_FGGY"/>
</dbReference>
<evidence type="ECO:0000256" key="3">
    <source>
        <dbReference type="ARBA" id="ARBA00022777"/>
    </source>
</evidence>
<evidence type="ECO:0000259" key="8">
    <source>
        <dbReference type="Pfam" id="PF00370"/>
    </source>
</evidence>
<reference evidence="10 11" key="1">
    <citation type="submission" date="2015-06" db="EMBL/GenBank/DDBJ databases">
        <title>Investigation of pathophysiology for high-risk pregnancy and development of treatment modality based on it.</title>
        <authorList>
            <person name="Kim B.-C."/>
            <person name="Lim S."/>
        </authorList>
    </citation>
    <scope>NUCLEOTIDE SEQUENCE [LARGE SCALE GENOMIC DNA]</scope>
    <source>
        <strain evidence="10 11">AD1-86</strain>
    </source>
</reference>
<evidence type="ECO:0000256" key="4">
    <source>
        <dbReference type="ARBA" id="ARBA00022840"/>
    </source>
</evidence>
<dbReference type="RefSeq" id="WP_065246997.1">
    <property type="nucleotide sequence ID" value="NZ_CP012117.1"/>
</dbReference>
<keyword evidence="3 7" id="KW-0418">Kinase</keyword>
<dbReference type="InterPro" id="IPR043129">
    <property type="entry name" value="ATPase_NBD"/>
</dbReference>
<dbReference type="InterPro" id="IPR018485">
    <property type="entry name" value="FGGY_C"/>
</dbReference>
<dbReference type="GO" id="GO:0005524">
    <property type="term" value="F:ATP binding"/>
    <property type="evidence" value="ECO:0007669"/>
    <property type="project" value="UniProtKB-KW"/>
</dbReference>
<gene>
    <name evidence="10" type="ORF">DAD186_00220</name>
</gene>
<dbReference type="EMBL" id="CP012117">
    <property type="protein sequence ID" value="ANP26583.1"/>
    <property type="molecule type" value="Genomic_DNA"/>
</dbReference>
<dbReference type="PANTHER" id="PTHR43435">
    <property type="entry name" value="RIBULOKINASE"/>
    <property type="match status" value="1"/>
</dbReference>
<dbReference type="GO" id="GO:0008741">
    <property type="term" value="F:ribulokinase activity"/>
    <property type="evidence" value="ECO:0007669"/>
    <property type="project" value="InterPro"/>
</dbReference>
<dbReference type="PIRSF" id="PIRSF000538">
    <property type="entry name" value="GlpK"/>
    <property type="match status" value="1"/>
</dbReference>
<dbReference type="CDD" id="cd07781">
    <property type="entry name" value="ASKHA_NBD_FGGY_L-RBK"/>
    <property type="match status" value="1"/>
</dbReference>
<evidence type="ECO:0000313" key="10">
    <source>
        <dbReference type="EMBL" id="ANP26583.1"/>
    </source>
</evidence>
<comment type="similarity">
    <text evidence="7">Belongs to the FGGY kinase family.</text>
</comment>
<dbReference type="InterPro" id="IPR018483">
    <property type="entry name" value="Carb_kinase_FGGY_CS"/>
</dbReference>
<dbReference type="AlphaFoldDB" id="A0A1B0ZF68"/>
<keyword evidence="5" id="KW-0054">Arabinose catabolism</keyword>
<sequence length="553" mass="59127">MAESSTYAIGVDFGTESARSVLVRLADRAEIETAAHLYEHGVMTETLAASGEKLAPNTALQDPDDYLVALEKVVRAVVDRSGVDPEKIVGLGVDTTACTIVLTDDDLAPLSRSPRWKKHPLAYARLWKHHAAQSHAEEINRAAEAEGGLFLPQYGGRLSSEWVLPKALQTLRDDREVYDATSRIIEQEDWIVSTLVGTEVRGASVAGFKGNYREEAGGYPSPEFLNSLEPGFAGVLDKLGHEFLNPGESAGTLTSEWATRLGLDTHVTVAAGNIDAHAAFLGAGAALPGTMVAVMGTSVCNLVVSKEHRTPRGIQGVVKNGILPNHWAYEAGQAGFGDTFGWFARNMTSADIADLASISATSTFEVLESKAQALQPGGSGLIVLDWMNGNRSTLIDSNLSGAIVGLTLDTRDYHIYRALLEGAAFGQRIILEAFEEAEVPINRFIVCGGIPAKSPLLMQILADVIGMPVEVSSSANTSALGAALHGAIAAGELTWDSAGKAESAIATVYRPNPTAHEAYNEIYTHYRAIHDTFGIDQRSLMHSLREIQANSTH</sequence>
<keyword evidence="6" id="KW-0119">Carbohydrate metabolism</keyword>
<accession>A0A1B0ZF68</accession>
<dbReference type="InterPro" id="IPR018484">
    <property type="entry name" value="FGGY_N"/>
</dbReference>
<dbReference type="KEGG" id="dva:DAD186_00220"/>
<dbReference type="Proteomes" id="UP000092596">
    <property type="component" value="Chromosome"/>
</dbReference>
<keyword evidence="2" id="KW-0547">Nucleotide-binding</keyword>
<dbReference type="PANTHER" id="PTHR43435:SF4">
    <property type="entry name" value="FGGY CARBOHYDRATE KINASE DOMAIN-CONTAINING PROTEIN"/>
    <property type="match status" value="1"/>
</dbReference>